<gene>
    <name evidence="1" type="ORF">HICCMSTLAB_LOCUS68</name>
</gene>
<proteinExistence type="predicted"/>
<sequence length="220" mass="25668">MHCVGLGVCRQFANLLFDTKNHAEKFYLGHFIKEVDSLLLSIHSTSEFSRPPRVMSDRAHFKAHEWIIFLLAYSLPVFQKFMKKEYFEHWTLLVDGISILVKQSIAKSEIIYARQCLISFINGVETLYGKKHVSYNVHQLAHLPESVENWGPLFTHSAFIYEDFYQTIQNYVKSANGVSIQICDAFRLKCVIDRLLIICDKDLNFNQREYLNNVLKLNLN</sequence>
<organism evidence="1 2">
    <name type="scientific">Cotesia congregata</name>
    <name type="common">Parasitoid wasp</name>
    <name type="synonym">Apanteles congregatus</name>
    <dbReference type="NCBI Taxonomy" id="51543"/>
    <lineage>
        <taxon>Eukaryota</taxon>
        <taxon>Metazoa</taxon>
        <taxon>Ecdysozoa</taxon>
        <taxon>Arthropoda</taxon>
        <taxon>Hexapoda</taxon>
        <taxon>Insecta</taxon>
        <taxon>Pterygota</taxon>
        <taxon>Neoptera</taxon>
        <taxon>Endopterygota</taxon>
        <taxon>Hymenoptera</taxon>
        <taxon>Apocrita</taxon>
        <taxon>Ichneumonoidea</taxon>
        <taxon>Braconidae</taxon>
        <taxon>Microgastrinae</taxon>
        <taxon>Cotesia</taxon>
    </lineage>
</organism>
<dbReference type="Proteomes" id="UP000786811">
    <property type="component" value="Unassembled WGS sequence"/>
</dbReference>
<dbReference type="PANTHER" id="PTHR46579">
    <property type="entry name" value="F5/8 TYPE C DOMAIN-CONTAINING PROTEIN-RELATED"/>
    <property type="match status" value="1"/>
</dbReference>
<dbReference type="OrthoDB" id="8191915at2759"/>
<dbReference type="EMBL" id="CAJNRD030000508">
    <property type="protein sequence ID" value="CAG5071513.1"/>
    <property type="molecule type" value="Genomic_DNA"/>
</dbReference>
<protein>
    <submittedName>
        <fullName evidence="1">Similar to ninaC: Neither inactivation nor afterpotential protein C (Drosophila melanogaster)</fullName>
    </submittedName>
</protein>
<name>A0A8J2EHR6_COTCN</name>
<reference evidence="1" key="1">
    <citation type="submission" date="2021-04" db="EMBL/GenBank/DDBJ databases">
        <authorList>
            <person name="Chebbi M.A.C M."/>
        </authorList>
    </citation>
    <scope>NUCLEOTIDE SEQUENCE</scope>
</reference>
<evidence type="ECO:0000313" key="1">
    <source>
        <dbReference type="EMBL" id="CAG5071513.1"/>
    </source>
</evidence>
<evidence type="ECO:0000313" key="2">
    <source>
        <dbReference type="Proteomes" id="UP000786811"/>
    </source>
</evidence>
<keyword evidence="2" id="KW-1185">Reference proteome</keyword>
<accession>A0A8J2EHR6</accession>
<dbReference type="PANTHER" id="PTHR46579:SF1">
    <property type="entry name" value="F5_8 TYPE C DOMAIN-CONTAINING PROTEIN"/>
    <property type="match status" value="1"/>
</dbReference>
<dbReference type="AlphaFoldDB" id="A0A8J2EHR6"/>
<comment type="caution">
    <text evidence="1">The sequence shown here is derived from an EMBL/GenBank/DDBJ whole genome shotgun (WGS) entry which is preliminary data.</text>
</comment>